<reference evidence="1 2" key="1">
    <citation type="submission" date="2024-05" db="EMBL/GenBank/DDBJ databases">
        <title>Sequence of Lycoming College course isolates.</title>
        <authorList>
            <person name="Reigle C.A."/>
            <person name="Newman J.D."/>
        </authorList>
    </citation>
    <scope>NUCLEOTIDE SEQUENCE [LARGE SCALE GENOMIC DNA]</scope>
    <source>
        <strain evidence="1 2">CAR-09</strain>
    </source>
</reference>
<dbReference type="EMBL" id="JBDLYL010000002">
    <property type="protein sequence ID" value="MEN8638434.1"/>
    <property type="molecule type" value="Genomic_DNA"/>
</dbReference>
<evidence type="ECO:0000313" key="2">
    <source>
        <dbReference type="Proteomes" id="UP001424532"/>
    </source>
</evidence>
<sequence>MFFWFYQLETDLSLRQQHLLTRLANAVLYQRYLHDHISEPLIKTGFVFGLILLSRAGLGFV</sequence>
<evidence type="ECO:0000313" key="1">
    <source>
        <dbReference type="EMBL" id="MEN8638434.1"/>
    </source>
</evidence>
<protein>
    <submittedName>
        <fullName evidence="1">Uncharacterized protein</fullName>
    </submittedName>
</protein>
<organism evidence="1 2">
    <name type="scientific">Pseudomonas sichuanensis</name>
    <dbReference type="NCBI Taxonomy" id="2213015"/>
    <lineage>
        <taxon>Bacteria</taxon>
        <taxon>Pseudomonadati</taxon>
        <taxon>Pseudomonadota</taxon>
        <taxon>Gammaproteobacteria</taxon>
        <taxon>Pseudomonadales</taxon>
        <taxon>Pseudomonadaceae</taxon>
        <taxon>Pseudomonas</taxon>
    </lineage>
</organism>
<proteinExistence type="predicted"/>
<dbReference type="Proteomes" id="UP001424532">
    <property type="component" value="Unassembled WGS sequence"/>
</dbReference>
<name>A0ABV0D9I0_9PSED</name>
<keyword evidence="2" id="KW-1185">Reference proteome</keyword>
<gene>
    <name evidence="1" type="ORF">ABFE88_02020</name>
</gene>
<accession>A0ABV0D9I0</accession>
<comment type="caution">
    <text evidence="1">The sequence shown here is derived from an EMBL/GenBank/DDBJ whole genome shotgun (WGS) entry which is preliminary data.</text>
</comment>
<dbReference type="RefSeq" id="WP_347148597.1">
    <property type="nucleotide sequence ID" value="NZ_JBDLYL010000002.1"/>
</dbReference>